<dbReference type="Proteomes" id="UP001164746">
    <property type="component" value="Chromosome 9"/>
</dbReference>
<feature type="compositionally biased region" description="Low complexity" evidence="2">
    <location>
        <begin position="329"/>
        <end position="342"/>
    </location>
</feature>
<evidence type="ECO:0000313" key="4">
    <source>
        <dbReference type="Proteomes" id="UP001164746"/>
    </source>
</evidence>
<feature type="compositionally biased region" description="Polar residues" evidence="2">
    <location>
        <begin position="7"/>
        <end position="19"/>
    </location>
</feature>
<organism evidence="3 4">
    <name type="scientific">Mya arenaria</name>
    <name type="common">Soft-shell clam</name>
    <dbReference type="NCBI Taxonomy" id="6604"/>
    <lineage>
        <taxon>Eukaryota</taxon>
        <taxon>Metazoa</taxon>
        <taxon>Spiralia</taxon>
        <taxon>Lophotrochozoa</taxon>
        <taxon>Mollusca</taxon>
        <taxon>Bivalvia</taxon>
        <taxon>Autobranchia</taxon>
        <taxon>Heteroconchia</taxon>
        <taxon>Euheterodonta</taxon>
        <taxon>Imparidentia</taxon>
        <taxon>Neoheterodontei</taxon>
        <taxon>Myida</taxon>
        <taxon>Myoidea</taxon>
        <taxon>Myidae</taxon>
        <taxon>Mya</taxon>
    </lineage>
</organism>
<feature type="region of interest" description="Disordered" evidence="2">
    <location>
        <begin position="1"/>
        <end position="58"/>
    </location>
</feature>
<keyword evidence="4" id="KW-1185">Reference proteome</keyword>
<reference evidence="3" key="1">
    <citation type="submission" date="2022-11" db="EMBL/GenBank/DDBJ databases">
        <title>Centuries of genome instability and evolution in soft-shell clam transmissible cancer (bioRxiv).</title>
        <authorList>
            <person name="Hart S.F.M."/>
            <person name="Yonemitsu M.A."/>
            <person name="Giersch R.M."/>
            <person name="Beal B.F."/>
            <person name="Arriagada G."/>
            <person name="Davis B.W."/>
            <person name="Ostrander E.A."/>
            <person name="Goff S.P."/>
            <person name="Metzger M.J."/>
        </authorList>
    </citation>
    <scope>NUCLEOTIDE SEQUENCE</scope>
    <source>
        <strain evidence="3">MELC-2E11</strain>
        <tissue evidence="3">Siphon/mantle</tissue>
    </source>
</reference>
<evidence type="ECO:0000313" key="3">
    <source>
        <dbReference type="EMBL" id="WAR14767.1"/>
    </source>
</evidence>
<dbReference type="InterPro" id="IPR020103">
    <property type="entry name" value="PsdUridine_synth_cat_dom_sf"/>
</dbReference>
<dbReference type="SUPFAM" id="SSF55120">
    <property type="entry name" value="Pseudouridine synthase"/>
    <property type="match status" value="1"/>
</dbReference>
<protein>
    <submittedName>
        <fullName evidence="3">PUS3-like protein</fullName>
    </submittedName>
</protein>
<dbReference type="EMBL" id="CP111020">
    <property type="protein sequence ID" value="WAR14767.1"/>
    <property type="molecule type" value="Genomic_DNA"/>
</dbReference>
<dbReference type="InterPro" id="IPR020094">
    <property type="entry name" value="TruA/RsuA/RluB/E/F_N"/>
</dbReference>
<evidence type="ECO:0000256" key="1">
    <source>
        <dbReference type="ARBA" id="ARBA00023235"/>
    </source>
</evidence>
<evidence type="ECO:0000256" key="2">
    <source>
        <dbReference type="SAM" id="MobiDB-lite"/>
    </source>
</evidence>
<gene>
    <name evidence="3" type="ORF">MAR_004872</name>
</gene>
<name>A0ABY7EXU9_MYAAR</name>
<proteinExistence type="predicted"/>
<keyword evidence="1" id="KW-0413">Isomerase</keyword>
<sequence>MYLFYNQEPTAVSEEQNGLKTEETSSKRQHMGTSREKETANGGHKVREKTPPKGGNFECKLKLGELIKAKSKHLKMSPVQMVEEQEEEGSIGESEDSEDIGRLVVNESEKDHETDEVQSEGGENKVCDIPTPQYVLNDIPIKTSEDDGNESPAPNPQFLINQTLPLVSELNEDPISNDSSVFEKSSESPLAIDLSKSPEVPPILQVKPPYKGTMVPCGQLKEYLDSLPTFNRKCMLRKGREVHKIYVDMTKGETFLDDQFAYTEFGRMVLTNGSIRAGRAKNAKQIVVARETLYCSGTTACKRACGGYGLCLPAPPLQFSPQGPNPGHSSLRSPSPSQSSSQGHKERSPLARDQNANIQKSLDIEAKIKREASGRVQANHETLGQVQNRIMERAKSRKSAHTMRVPQRNETNTDTQQSYFKLAEAWKEGRQLDLPHELTNGQEPDLQEPMELSPLSAQYGSTNGNKENERLDMELMSRIRQLETHVKVLQRAVKEENSVAPPMPRMAMKRKKKFRPIDFNKYTMRHVALKIMYLGHDYTGYAGTEEAEHTIERELFEALIKCKLIESKSSLLMYAATCCRGLG</sequence>
<feature type="compositionally biased region" description="Acidic residues" evidence="2">
    <location>
        <begin position="83"/>
        <end position="98"/>
    </location>
</feature>
<dbReference type="Gene3D" id="3.30.70.580">
    <property type="entry name" value="Pseudouridine synthase I, catalytic domain, N-terminal subdomain"/>
    <property type="match status" value="1"/>
</dbReference>
<feature type="region of interest" description="Disordered" evidence="2">
    <location>
        <begin position="73"/>
        <end position="130"/>
    </location>
</feature>
<accession>A0ABY7EXU9</accession>
<feature type="region of interest" description="Disordered" evidence="2">
    <location>
        <begin position="320"/>
        <end position="359"/>
    </location>
</feature>